<organism evidence="2 3">
    <name type="scientific">Yoonia phaeophyticola</name>
    <dbReference type="NCBI Taxonomy" id="3137369"/>
    <lineage>
        <taxon>Bacteria</taxon>
        <taxon>Pseudomonadati</taxon>
        <taxon>Pseudomonadota</taxon>
        <taxon>Alphaproteobacteria</taxon>
        <taxon>Rhodobacterales</taxon>
        <taxon>Paracoccaceae</taxon>
        <taxon>Yoonia</taxon>
    </lineage>
</organism>
<keyword evidence="1" id="KW-0732">Signal</keyword>
<dbReference type="Proteomes" id="UP001440612">
    <property type="component" value="Chromosome"/>
</dbReference>
<dbReference type="RefSeq" id="WP_341368711.1">
    <property type="nucleotide sequence ID" value="NZ_CP150951.2"/>
</dbReference>
<feature type="chain" id="PRO_5047393062" description="Outer membrane protein beta-barrel domain-containing protein" evidence="1">
    <location>
        <begin position="20"/>
        <end position="154"/>
    </location>
</feature>
<evidence type="ECO:0000256" key="1">
    <source>
        <dbReference type="SAM" id="SignalP"/>
    </source>
</evidence>
<keyword evidence="3" id="KW-1185">Reference proteome</keyword>
<dbReference type="EMBL" id="CP150951">
    <property type="protein sequence ID" value="WZC50609.1"/>
    <property type="molecule type" value="Genomic_DNA"/>
</dbReference>
<dbReference type="SUPFAM" id="SSF56925">
    <property type="entry name" value="OMPA-like"/>
    <property type="match status" value="1"/>
</dbReference>
<gene>
    <name evidence="2" type="ORF">AABB29_08330</name>
</gene>
<evidence type="ECO:0008006" key="4">
    <source>
        <dbReference type="Google" id="ProtNLM"/>
    </source>
</evidence>
<reference evidence="3" key="1">
    <citation type="submission" date="2024-04" db="EMBL/GenBank/DDBJ databases">
        <title>Phylogenomic analyses of a clade within the roseobacter group suggest taxonomic reassignments of species of the genera Aestuariivita, Citreicella, Loktanella, Nautella, Pelagibaca, Ruegeria, Thalassobius, Thiobacimonas and Tropicibacter, and the proposal o.</title>
        <authorList>
            <person name="Jeon C.O."/>
        </authorList>
    </citation>
    <scope>NUCLEOTIDE SEQUENCE [LARGE SCALE GENOMIC DNA]</scope>
    <source>
        <strain evidence="3">BS5-3</strain>
    </source>
</reference>
<accession>A0ABZ2V7Q5</accession>
<proteinExistence type="predicted"/>
<protein>
    <recommendedName>
        <fullName evidence="4">Outer membrane protein beta-barrel domain-containing protein</fullName>
    </recommendedName>
</protein>
<name>A0ABZ2V7Q5_9RHOB</name>
<feature type="signal peptide" evidence="1">
    <location>
        <begin position="1"/>
        <end position="19"/>
    </location>
</feature>
<dbReference type="InterPro" id="IPR011250">
    <property type="entry name" value="OMP/PagP_B-barrel"/>
</dbReference>
<evidence type="ECO:0000313" key="2">
    <source>
        <dbReference type="EMBL" id="WZC50609.1"/>
    </source>
</evidence>
<evidence type="ECO:0000313" key="3">
    <source>
        <dbReference type="Proteomes" id="UP001440612"/>
    </source>
</evidence>
<sequence>MKSLFPAILAASLGTGAMAQDLYLGGSLDYMFPHSGDAQTAGSIIGGFGVSSGPFALTAEAEYGVQVAGENDYDTARVRMLASYDWLGYSFHAGGGVTEYYFSDDTSGGFNFGFGAERAVTDTLTVRGELIRDIMDNTFTAAVTTTRVGLFYDF</sequence>